<keyword evidence="3 7" id="KW-0547">Nucleotide-binding</keyword>
<evidence type="ECO:0000259" key="10">
    <source>
        <dbReference type="PROSITE" id="PS50011"/>
    </source>
</evidence>
<dbReference type="Pfam" id="PF00018">
    <property type="entry name" value="SH3_1"/>
    <property type="match status" value="2"/>
</dbReference>
<dbReference type="Proteomes" id="UP000887566">
    <property type="component" value="Unplaced"/>
</dbReference>
<feature type="domain" description="Protein kinase" evidence="10">
    <location>
        <begin position="380"/>
        <end position="643"/>
    </location>
</feature>
<evidence type="ECO:0000256" key="1">
    <source>
        <dbReference type="ARBA" id="ARBA00022443"/>
    </source>
</evidence>
<keyword evidence="4" id="KW-0418">Kinase</keyword>
<dbReference type="Gene3D" id="2.30.30.40">
    <property type="entry name" value="SH3 Domains"/>
    <property type="match status" value="3"/>
</dbReference>
<dbReference type="SUPFAM" id="SSF56112">
    <property type="entry name" value="Protein kinase-like (PK-like)"/>
    <property type="match status" value="1"/>
</dbReference>
<dbReference type="WBParaSite" id="PSAMB.scaffold24size114047.g559.t1">
    <property type="protein sequence ID" value="PSAMB.scaffold24size114047.g559.t1"/>
    <property type="gene ID" value="PSAMB.scaffold24size114047.g559"/>
</dbReference>
<protein>
    <submittedName>
        <fullName evidence="12">Mitogen-activated protein kinase kinase kinase</fullName>
    </submittedName>
</protein>
<evidence type="ECO:0000256" key="3">
    <source>
        <dbReference type="ARBA" id="ARBA00022741"/>
    </source>
</evidence>
<dbReference type="InterPro" id="IPR017441">
    <property type="entry name" value="Protein_kinase_ATP_BS"/>
</dbReference>
<evidence type="ECO:0000256" key="4">
    <source>
        <dbReference type="ARBA" id="ARBA00022777"/>
    </source>
</evidence>
<evidence type="ECO:0000256" key="6">
    <source>
        <dbReference type="PROSITE-ProRule" id="PRU00192"/>
    </source>
</evidence>
<dbReference type="SUPFAM" id="SSF50044">
    <property type="entry name" value="SH3-domain"/>
    <property type="match status" value="3"/>
</dbReference>
<dbReference type="InterPro" id="IPR011009">
    <property type="entry name" value="Kinase-like_dom_sf"/>
</dbReference>
<dbReference type="SMART" id="SM00326">
    <property type="entry name" value="SH3"/>
    <property type="match status" value="3"/>
</dbReference>
<name>A0A914VW28_9BILA</name>
<dbReference type="Gene3D" id="1.10.510.10">
    <property type="entry name" value="Transferase(Phosphotransferase) domain 1"/>
    <property type="match status" value="1"/>
</dbReference>
<dbReference type="GO" id="GO:0005524">
    <property type="term" value="F:ATP binding"/>
    <property type="evidence" value="ECO:0007669"/>
    <property type="project" value="UniProtKB-UniRule"/>
</dbReference>
<keyword evidence="2" id="KW-0808">Transferase</keyword>
<dbReference type="Pfam" id="PF00069">
    <property type="entry name" value="Pkinase"/>
    <property type="match status" value="1"/>
</dbReference>
<sequence>MMETVYVIAKFDYAAKEKKELSIKKNELLKLVDDSTNWWQVKNEHNQSGSVPCNCLRKEFPSEKRLREREAMSKQDIGNSKPKLLSYNAEPSLSKNSPDLSPFSSTIVDHISPRSTSLNDGIISTAIVKYAYKPRLEDELRLKVGDTIAVLEKSEDGWWKGRLNEEIGWFPSNFVDEKPQITSTPRFETNESSSAVPVMEQTSHSSHIFSNERILEVVIGLFTFEARIAEELSFQKDERLDIIDHPPHDPDWWKARNAEGSVGLIPINYIKVLERPAPSDSPSSGFASGSNSRKTSFILPPPSESASLLIEESVTLISLGGTEGGVLARCNQRKDPSAALRTSSLRIKNTISVRKSLATWLQETSAQEQKENKRWSPNNYVKKERLGQGAFGVVYKCFDTDAQKIFVAKETILHRQDIINMAGNEISRLKDMNHPRIIDYYGFKMEESTIVIFMEYMAAGSLRQILQNFGLIKEPASIKYIEQMLDGLAYIHKIGIVHCDLKCDNILSDGQGNVKLGDFGIAVQKLINTANHSYFSQEVKGGGTYHWLAPEVISGQGCSRRSDIWSLGCTIVEMLTGEPPHGKMPSPMFMGAMYNKSLSYHPDDLVPSSSDKMKAFLSQLLQFEIVKRPYSAAEAITIFKNSF</sequence>
<dbReference type="PROSITE" id="PS50011">
    <property type="entry name" value="PROTEIN_KINASE_DOM"/>
    <property type="match status" value="1"/>
</dbReference>
<dbReference type="InterPro" id="IPR036028">
    <property type="entry name" value="SH3-like_dom_sf"/>
</dbReference>
<dbReference type="InterPro" id="IPR001452">
    <property type="entry name" value="SH3_domain"/>
</dbReference>
<dbReference type="FunFam" id="2.30.30.40:FF:000110">
    <property type="entry name" value="Cytoplasmic protein"/>
    <property type="match status" value="1"/>
</dbReference>
<keyword evidence="5 7" id="KW-0067">ATP-binding</keyword>
<feature type="compositionally biased region" description="Polar residues" evidence="8">
    <location>
        <begin position="89"/>
        <end position="98"/>
    </location>
</feature>
<keyword evidence="1 6" id="KW-0728">SH3 domain</keyword>
<reference evidence="12" key="1">
    <citation type="submission" date="2022-11" db="UniProtKB">
        <authorList>
            <consortium name="WormBaseParasite"/>
        </authorList>
    </citation>
    <scope>IDENTIFICATION</scope>
</reference>
<dbReference type="PANTHER" id="PTHR48016:SF56">
    <property type="entry name" value="MAPKK KINASE"/>
    <property type="match status" value="1"/>
</dbReference>
<evidence type="ECO:0000313" key="11">
    <source>
        <dbReference type="Proteomes" id="UP000887566"/>
    </source>
</evidence>
<dbReference type="AlphaFoldDB" id="A0A914VW28"/>
<dbReference type="PROSITE" id="PS50002">
    <property type="entry name" value="SH3"/>
    <property type="match status" value="3"/>
</dbReference>
<evidence type="ECO:0000313" key="12">
    <source>
        <dbReference type="WBParaSite" id="PSAMB.scaffold24size114047.g559.t1"/>
    </source>
</evidence>
<proteinExistence type="predicted"/>
<evidence type="ECO:0000256" key="5">
    <source>
        <dbReference type="ARBA" id="ARBA00022840"/>
    </source>
</evidence>
<dbReference type="GO" id="GO:0004672">
    <property type="term" value="F:protein kinase activity"/>
    <property type="evidence" value="ECO:0007669"/>
    <property type="project" value="InterPro"/>
</dbReference>
<feature type="domain" description="SH3" evidence="9">
    <location>
        <begin position="213"/>
        <end position="275"/>
    </location>
</feature>
<keyword evidence="11" id="KW-1185">Reference proteome</keyword>
<evidence type="ECO:0000259" key="9">
    <source>
        <dbReference type="PROSITE" id="PS50002"/>
    </source>
</evidence>
<dbReference type="PROSITE" id="PS00107">
    <property type="entry name" value="PROTEIN_KINASE_ATP"/>
    <property type="match status" value="1"/>
</dbReference>
<dbReference type="SMART" id="SM00220">
    <property type="entry name" value="S_TKc"/>
    <property type="match status" value="1"/>
</dbReference>
<dbReference type="InterPro" id="IPR000719">
    <property type="entry name" value="Prot_kinase_dom"/>
</dbReference>
<dbReference type="Pfam" id="PF14604">
    <property type="entry name" value="SH3_9"/>
    <property type="match status" value="1"/>
</dbReference>
<accession>A0A914VW28</accession>
<evidence type="ECO:0000256" key="7">
    <source>
        <dbReference type="PROSITE-ProRule" id="PRU10141"/>
    </source>
</evidence>
<dbReference type="InterPro" id="IPR050538">
    <property type="entry name" value="MAP_kinase_kinase_kinase"/>
</dbReference>
<feature type="binding site" evidence="7">
    <location>
        <position position="409"/>
    </location>
    <ligand>
        <name>ATP</name>
        <dbReference type="ChEBI" id="CHEBI:30616"/>
    </ligand>
</feature>
<evidence type="ECO:0000256" key="8">
    <source>
        <dbReference type="SAM" id="MobiDB-lite"/>
    </source>
</evidence>
<evidence type="ECO:0000256" key="2">
    <source>
        <dbReference type="ARBA" id="ARBA00022679"/>
    </source>
</evidence>
<dbReference type="PRINTS" id="PR00452">
    <property type="entry name" value="SH3DOMAIN"/>
</dbReference>
<feature type="region of interest" description="Disordered" evidence="8">
    <location>
        <begin position="69"/>
        <end position="98"/>
    </location>
</feature>
<feature type="domain" description="SH3" evidence="9">
    <location>
        <begin position="2"/>
        <end position="61"/>
    </location>
</feature>
<organism evidence="11 12">
    <name type="scientific">Plectus sambesii</name>
    <dbReference type="NCBI Taxonomy" id="2011161"/>
    <lineage>
        <taxon>Eukaryota</taxon>
        <taxon>Metazoa</taxon>
        <taxon>Ecdysozoa</taxon>
        <taxon>Nematoda</taxon>
        <taxon>Chromadorea</taxon>
        <taxon>Plectida</taxon>
        <taxon>Plectina</taxon>
        <taxon>Plectoidea</taxon>
        <taxon>Plectidae</taxon>
        <taxon>Plectus</taxon>
    </lineage>
</organism>
<feature type="domain" description="SH3" evidence="9">
    <location>
        <begin position="121"/>
        <end position="180"/>
    </location>
</feature>
<dbReference type="PANTHER" id="PTHR48016">
    <property type="entry name" value="MAP KINASE KINASE KINASE SSK2-RELATED-RELATED"/>
    <property type="match status" value="1"/>
</dbReference>
<dbReference type="CDD" id="cd11767">
    <property type="entry name" value="SH3_Nck_3"/>
    <property type="match status" value="1"/>
</dbReference>